<dbReference type="InterPro" id="IPR020846">
    <property type="entry name" value="MFS_dom"/>
</dbReference>
<feature type="transmembrane region" description="Helical" evidence="7">
    <location>
        <begin position="113"/>
        <end position="140"/>
    </location>
</feature>
<feature type="transmembrane region" description="Helical" evidence="7">
    <location>
        <begin position="146"/>
        <end position="164"/>
    </location>
</feature>
<dbReference type="Pfam" id="PF07690">
    <property type="entry name" value="MFS_1"/>
    <property type="match status" value="1"/>
</dbReference>
<dbReference type="InterPro" id="IPR036259">
    <property type="entry name" value="MFS_trans_sf"/>
</dbReference>
<dbReference type="CDD" id="cd17323">
    <property type="entry name" value="MFS_Tpo1_MDR_like"/>
    <property type="match status" value="1"/>
</dbReference>
<dbReference type="OrthoDB" id="440553at2759"/>
<feature type="transmembrane region" description="Helical" evidence="7">
    <location>
        <begin position="201"/>
        <end position="220"/>
    </location>
</feature>
<feature type="region of interest" description="Disordered" evidence="6">
    <location>
        <begin position="1"/>
        <end position="29"/>
    </location>
</feature>
<keyword evidence="10" id="KW-1185">Reference proteome</keyword>
<feature type="transmembrane region" description="Helical" evidence="7">
    <location>
        <begin position="456"/>
        <end position="474"/>
    </location>
</feature>
<dbReference type="Proteomes" id="UP000758603">
    <property type="component" value="Unassembled WGS sequence"/>
</dbReference>
<dbReference type="PANTHER" id="PTHR23502">
    <property type="entry name" value="MAJOR FACILITATOR SUPERFAMILY"/>
    <property type="match status" value="1"/>
</dbReference>
<dbReference type="EMBL" id="JAGPXC010000001">
    <property type="protein sequence ID" value="KAH6660870.1"/>
    <property type="molecule type" value="Genomic_DNA"/>
</dbReference>
<sequence length="529" mass="58389">MSTTSQKKSSNQHAEAKPLNSAPTSEAPVVDSRPNYSVFTTWEKRSIVLGAAAAAFFSPLTAQIYLPALNLLTIEFNISEAQANLTVTTYMIFQGIIPMFIGSFADSTGRRPAYMICFVIYLAANIGCALAPSYVALLILRMLQSAGSSTTVALCQAVVADIITSAERGQYVGLVTVPVILAPALGPVIGGLLSQFLGWRWIFWFLTILAGSVFVVYALFMPETCRNIVGDGSIHPHPFYRTFWQLTKDVYHKRKIKSNGVKPDWQQTTSQAPEKRKFKMQRLNPLRSLTILFEIEMFLLLMYSSLIFAGFYAIATSMPSQFADLYGFDELQVGLMYLPLGGGSVIAAVIMGKLVNWNYRRHCKKLGIPFERTKEQDLSEFPIEKARLEIGIPLLLFSAVVLLAWGWAMQYRAHLAVPCVLLFLMGIGLIGFSNTTNTLIVDVNPGNAGAATASNNLTRCLIGAAASALIDPMIKGIGSGWAFFIIGMLQLIGAPVLWLIMKNGIKWRKDKEKRKQARRQNKENNTLVT</sequence>
<evidence type="ECO:0000313" key="10">
    <source>
        <dbReference type="Proteomes" id="UP000758603"/>
    </source>
</evidence>
<dbReference type="Gene3D" id="1.20.1720.10">
    <property type="entry name" value="Multidrug resistance protein D"/>
    <property type="match status" value="1"/>
</dbReference>
<protein>
    <submittedName>
        <fullName evidence="9">Major facilitator superfamily transporter</fullName>
    </submittedName>
</protein>
<dbReference type="RefSeq" id="XP_045965001.1">
    <property type="nucleotide sequence ID" value="XM_046097192.1"/>
</dbReference>
<evidence type="ECO:0000256" key="7">
    <source>
        <dbReference type="SAM" id="Phobius"/>
    </source>
</evidence>
<keyword evidence="5 7" id="KW-0472">Membrane</keyword>
<feature type="compositionally biased region" description="Polar residues" evidence="6">
    <location>
        <begin position="1"/>
        <end position="13"/>
    </location>
</feature>
<dbReference type="FunFam" id="1.20.1720.10:FF:000009">
    <property type="entry name" value="MFS multidrug transporter"/>
    <property type="match status" value="1"/>
</dbReference>
<dbReference type="GeneID" id="70126084"/>
<evidence type="ECO:0000256" key="6">
    <source>
        <dbReference type="SAM" id="MobiDB-lite"/>
    </source>
</evidence>
<dbReference type="GO" id="GO:0005886">
    <property type="term" value="C:plasma membrane"/>
    <property type="evidence" value="ECO:0007669"/>
    <property type="project" value="TreeGrafter"/>
</dbReference>
<evidence type="ECO:0000256" key="3">
    <source>
        <dbReference type="ARBA" id="ARBA00022692"/>
    </source>
</evidence>
<keyword evidence="3 7" id="KW-0812">Transmembrane</keyword>
<feature type="domain" description="Major facilitator superfamily (MFS) profile" evidence="8">
    <location>
        <begin position="47"/>
        <end position="505"/>
    </location>
</feature>
<evidence type="ECO:0000256" key="4">
    <source>
        <dbReference type="ARBA" id="ARBA00022989"/>
    </source>
</evidence>
<evidence type="ECO:0000256" key="1">
    <source>
        <dbReference type="ARBA" id="ARBA00004141"/>
    </source>
</evidence>
<feature type="transmembrane region" description="Helical" evidence="7">
    <location>
        <begin position="171"/>
        <end position="189"/>
    </location>
</feature>
<organism evidence="9 10">
    <name type="scientific">Truncatella angustata</name>
    <dbReference type="NCBI Taxonomy" id="152316"/>
    <lineage>
        <taxon>Eukaryota</taxon>
        <taxon>Fungi</taxon>
        <taxon>Dikarya</taxon>
        <taxon>Ascomycota</taxon>
        <taxon>Pezizomycotina</taxon>
        <taxon>Sordariomycetes</taxon>
        <taxon>Xylariomycetidae</taxon>
        <taxon>Amphisphaeriales</taxon>
        <taxon>Sporocadaceae</taxon>
        <taxon>Truncatella</taxon>
    </lineage>
</organism>
<feature type="transmembrane region" description="Helical" evidence="7">
    <location>
        <begin position="81"/>
        <end position="101"/>
    </location>
</feature>
<evidence type="ECO:0000256" key="5">
    <source>
        <dbReference type="ARBA" id="ARBA00023136"/>
    </source>
</evidence>
<accession>A0A9P8UZB5</accession>
<proteinExistence type="predicted"/>
<evidence type="ECO:0000313" key="9">
    <source>
        <dbReference type="EMBL" id="KAH6660870.1"/>
    </source>
</evidence>
<feature type="transmembrane region" description="Helical" evidence="7">
    <location>
        <begin position="480"/>
        <end position="501"/>
    </location>
</feature>
<reference evidence="9" key="1">
    <citation type="journal article" date="2021" name="Nat. Commun.">
        <title>Genetic determinants of endophytism in the Arabidopsis root mycobiome.</title>
        <authorList>
            <person name="Mesny F."/>
            <person name="Miyauchi S."/>
            <person name="Thiergart T."/>
            <person name="Pickel B."/>
            <person name="Atanasova L."/>
            <person name="Karlsson M."/>
            <person name="Huettel B."/>
            <person name="Barry K.W."/>
            <person name="Haridas S."/>
            <person name="Chen C."/>
            <person name="Bauer D."/>
            <person name="Andreopoulos W."/>
            <person name="Pangilinan J."/>
            <person name="LaButti K."/>
            <person name="Riley R."/>
            <person name="Lipzen A."/>
            <person name="Clum A."/>
            <person name="Drula E."/>
            <person name="Henrissat B."/>
            <person name="Kohler A."/>
            <person name="Grigoriev I.V."/>
            <person name="Martin F.M."/>
            <person name="Hacquard S."/>
        </authorList>
    </citation>
    <scope>NUCLEOTIDE SEQUENCE</scope>
    <source>
        <strain evidence="9">MPI-SDFR-AT-0073</strain>
    </source>
</reference>
<feature type="transmembrane region" description="Helical" evidence="7">
    <location>
        <begin position="47"/>
        <end position="69"/>
    </location>
</feature>
<evidence type="ECO:0000256" key="2">
    <source>
        <dbReference type="ARBA" id="ARBA00022448"/>
    </source>
</evidence>
<feature type="transmembrane region" description="Helical" evidence="7">
    <location>
        <begin position="335"/>
        <end position="355"/>
    </location>
</feature>
<gene>
    <name evidence="9" type="ORF">BKA67DRAFT_508910</name>
</gene>
<comment type="caution">
    <text evidence="9">The sequence shown here is derived from an EMBL/GenBank/DDBJ whole genome shotgun (WGS) entry which is preliminary data.</text>
</comment>
<comment type="subcellular location">
    <subcellularLocation>
        <location evidence="1">Membrane</location>
        <topology evidence="1">Multi-pass membrane protein</topology>
    </subcellularLocation>
</comment>
<evidence type="ECO:0000259" key="8">
    <source>
        <dbReference type="PROSITE" id="PS50850"/>
    </source>
</evidence>
<keyword evidence="4 7" id="KW-1133">Transmembrane helix</keyword>
<dbReference type="InterPro" id="IPR011701">
    <property type="entry name" value="MFS"/>
</dbReference>
<dbReference type="AlphaFoldDB" id="A0A9P8UZB5"/>
<name>A0A9P8UZB5_9PEZI</name>
<keyword evidence="2" id="KW-0813">Transport</keyword>
<dbReference type="SUPFAM" id="SSF103473">
    <property type="entry name" value="MFS general substrate transporter"/>
    <property type="match status" value="1"/>
</dbReference>
<feature type="transmembrane region" description="Helical" evidence="7">
    <location>
        <begin position="289"/>
        <end position="315"/>
    </location>
</feature>
<feature type="transmembrane region" description="Helical" evidence="7">
    <location>
        <begin position="415"/>
        <end position="435"/>
    </location>
</feature>
<dbReference type="Gene3D" id="1.20.1250.20">
    <property type="entry name" value="MFS general substrate transporter like domains"/>
    <property type="match status" value="1"/>
</dbReference>
<feature type="transmembrane region" description="Helical" evidence="7">
    <location>
        <begin position="390"/>
        <end position="409"/>
    </location>
</feature>
<dbReference type="PROSITE" id="PS50850">
    <property type="entry name" value="MFS"/>
    <property type="match status" value="1"/>
</dbReference>
<dbReference type="GO" id="GO:0022857">
    <property type="term" value="F:transmembrane transporter activity"/>
    <property type="evidence" value="ECO:0007669"/>
    <property type="project" value="InterPro"/>
</dbReference>
<dbReference type="PANTHER" id="PTHR23502:SF51">
    <property type="entry name" value="QUINIDINE RESISTANCE PROTEIN 1-RELATED"/>
    <property type="match status" value="1"/>
</dbReference>